<dbReference type="InterPro" id="IPR036318">
    <property type="entry name" value="FAD-bd_PCMH-like_sf"/>
</dbReference>
<evidence type="ECO:0000256" key="2">
    <source>
        <dbReference type="ARBA" id="ARBA00012405"/>
    </source>
</evidence>
<evidence type="ECO:0000313" key="9">
    <source>
        <dbReference type="Proteomes" id="UP000030706"/>
    </source>
</evidence>
<dbReference type="RefSeq" id="XP_029759196.1">
    <property type="nucleotide sequence ID" value="XM_029905729.1"/>
</dbReference>
<evidence type="ECO:0000313" key="8">
    <source>
        <dbReference type="EMBL" id="KEQ83009.1"/>
    </source>
</evidence>
<dbReference type="InterPro" id="IPR016169">
    <property type="entry name" value="FAD-bd_PCMH_sub2"/>
</dbReference>
<dbReference type="Proteomes" id="UP000030706">
    <property type="component" value="Unassembled WGS sequence"/>
</dbReference>
<sequence>MDKHNEVVKQISARLKYLHSRKEPFRIFHGSTNSTRNYSVDRNRMIDTSSLNHVLGVDKSSKTALVEPNVPMDKLVEATLPFGLVPPVVMEFKGITAGGGFSGTGGESSSFKHGSFDCTVNWIEILLADGEITKASPKLLPDLFYGSTSSLGTLGVTTLMEVQLVDAKRYVETTYTPCGSLEETLEKVKTASADLENDYVDGFLMSLNRGIVVTGRLTSSVSHETRIQRFQGARDPWFYMHADRTTRKARGPVTEAVPLADYLFRYDRGAFWMGKYAFNYFMVPFNRITRWALDDFMQTSTMYHALHASGHMQQYIIQDLAIPAANVKDFINAVDQTFDFYPLWLCPMKPWTQQSSFHPHGIDTNLLINVGVWGPNGASTPEEGIERNRKLESLVKQHGGRKWLYAQAFYTESEFWDIYDEKSYLDLRKKYRAEYLPSAFNKACAIGNGTSQTGQPGWTEWATQKAWGIWPVSGVYGVLQTLVSKEYLLKK</sequence>
<dbReference type="EC" id="1.3.1.72" evidence="2"/>
<evidence type="ECO:0000256" key="6">
    <source>
        <dbReference type="ARBA" id="ARBA00023136"/>
    </source>
</evidence>
<dbReference type="GO" id="GO:0016020">
    <property type="term" value="C:membrane"/>
    <property type="evidence" value="ECO:0007669"/>
    <property type="project" value="UniProtKB-SubCell"/>
</dbReference>
<evidence type="ECO:0000256" key="3">
    <source>
        <dbReference type="ARBA" id="ARBA00022692"/>
    </source>
</evidence>
<keyword evidence="3" id="KW-0812">Transmembrane</keyword>
<dbReference type="AlphaFoldDB" id="A0A074XH27"/>
<dbReference type="GeneID" id="40748035"/>
<dbReference type="STRING" id="1043002.A0A074XH27"/>
<evidence type="ECO:0000256" key="4">
    <source>
        <dbReference type="ARBA" id="ARBA00022989"/>
    </source>
</evidence>
<keyword evidence="5" id="KW-0560">Oxidoreductase</keyword>
<keyword evidence="4" id="KW-1133">Transmembrane helix</keyword>
<reference evidence="8 9" key="1">
    <citation type="journal article" date="2014" name="BMC Genomics">
        <title>Genome sequencing of four Aureobasidium pullulans varieties: biotechnological potential, stress tolerance, and description of new species.</title>
        <authorList>
            <person name="Gostin Ar C."/>
            <person name="Ohm R.A."/>
            <person name="Kogej T."/>
            <person name="Sonjak S."/>
            <person name="Turk M."/>
            <person name="Zajc J."/>
            <person name="Zalar P."/>
            <person name="Grube M."/>
            <person name="Sun H."/>
            <person name="Han J."/>
            <person name="Sharma A."/>
            <person name="Chiniquy J."/>
            <person name="Ngan C.Y."/>
            <person name="Lipzen A."/>
            <person name="Barry K."/>
            <person name="Grigoriev I.V."/>
            <person name="Gunde-Cimerman N."/>
        </authorList>
    </citation>
    <scope>NUCLEOTIDE SEQUENCE [LARGE SCALE GENOMIC DNA]</scope>
    <source>
        <strain evidence="8 9">EXF-150</strain>
    </source>
</reference>
<organism evidence="8 9">
    <name type="scientific">Aureobasidium pullulans EXF-150</name>
    <dbReference type="NCBI Taxonomy" id="1043002"/>
    <lineage>
        <taxon>Eukaryota</taxon>
        <taxon>Fungi</taxon>
        <taxon>Dikarya</taxon>
        <taxon>Ascomycota</taxon>
        <taxon>Pezizomycotina</taxon>
        <taxon>Dothideomycetes</taxon>
        <taxon>Dothideomycetidae</taxon>
        <taxon>Dothideales</taxon>
        <taxon>Saccotheciaceae</taxon>
        <taxon>Aureobasidium</taxon>
    </lineage>
</organism>
<proteinExistence type="predicted"/>
<gene>
    <name evidence="8" type="ORF">M438DRAFT_346665</name>
</gene>
<dbReference type="SUPFAM" id="SSF56176">
    <property type="entry name" value="FAD-binding/transporter-associated domain-like"/>
    <property type="match status" value="1"/>
</dbReference>
<evidence type="ECO:0000256" key="1">
    <source>
        <dbReference type="ARBA" id="ARBA00004167"/>
    </source>
</evidence>
<dbReference type="GO" id="GO:0050614">
    <property type="term" value="F:Delta24-sterol reductase activity"/>
    <property type="evidence" value="ECO:0007669"/>
    <property type="project" value="UniProtKB-EC"/>
</dbReference>
<evidence type="ECO:0000259" key="7">
    <source>
        <dbReference type="PROSITE" id="PS51387"/>
    </source>
</evidence>
<dbReference type="GO" id="GO:0000246">
    <property type="term" value="F:Delta24(24-1) sterol reductase activity"/>
    <property type="evidence" value="ECO:0007669"/>
    <property type="project" value="TreeGrafter"/>
</dbReference>
<keyword evidence="9" id="KW-1185">Reference proteome</keyword>
<name>A0A074XH27_AURPU</name>
<dbReference type="EMBL" id="KL584985">
    <property type="protein sequence ID" value="KEQ83009.1"/>
    <property type="molecule type" value="Genomic_DNA"/>
</dbReference>
<protein>
    <recommendedName>
        <fullName evidence="2">Delta(24)-sterol reductase</fullName>
        <ecNumber evidence="2">1.3.1.72</ecNumber>
    </recommendedName>
</protein>
<dbReference type="Pfam" id="PF01565">
    <property type="entry name" value="FAD_binding_4"/>
    <property type="match status" value="1"/>
</dbReference>
<dbReference type="GO" id="GO:0005737">
    <property type="term" value="C:cytoplasm"/>
    <property type="evidence" value="ECO:0007669"/>
    <property type="project" value="TreeGrafter"/>
</dbReference>
<feature type="domain" description="FAD-binding PCMH-type" evidence="7">
    <location>
        <begin position="1"/>
        <end position="167"/>
    </location>
</feature>
<dbReference type="InterPro" id="IPR016166">
    <property type="entry name" value="FAD-bd_PCMH"/>
</dbReference>
<comment type="subcellular location">
    <subcellularLocation>
        <location evidence="1">Membrane</location>
        <topology evidence="1">Single-pass membrane protein</topology>
    </subcellularLocation>
</comment>
<evidence type="ECO:0000256" key="5">
    <source>
        <dbReference type="ARBA" id="ARBA00023002"/>
    </source>
</evidence>
<dbReference type="PANTHER" id="PTHR10801">
    <property type="entry name" value="24-DEHYDROCHOLESTEROL REDUCTASE"/>
    <property type="match status" value="1"/>
</dbReference>
<dbReference type="GO" id="GO:0071949">
    <property type="term" value="F:FAD binding"/>
    <property type="evidence" value="ECO:0007669"/>
    <property type="project" value="InterPro"/>
</dbReference>
<dbReference type="OrthoDB" id="415825at2759"/>
<dbReference type="InterPro" id="IPR006094">
    <property type="entry name" value="Oxid_FAD_bind_N"/>
</dbReference>
<dbReference type="PANTHER" id="PTHR10801:SF0">
    <property type="entry name" value="DELTA(24)-STEROL REDUCTASE"/>
    <property type="match status" value="1"/>
</dbReference>
<keyword evidence="6" id="KW-0472">Membrane</keyword>
<dbReference type="HOGENOM" id="CLU_025883_0_0_1"/>
<dbReference type="GO" id="GO:0008202">
    <property type="term" value="P:steroid metabolic process"/>
    <property type="evidence" value="ECO:0007669"/>
    <property type="project" value="TreeGrafter"/>
</dbReference>
<dbReference type="InterPro" id="IPR040165">
    <property type="entry name" value="Diminuto-like"/>
</dbReference>
<dbReference type="PROSITE" id="PS51387">
    <property type="entry name" value="FAD_PCMH"/>
    <property type="match status" value="1"/>
</dbReference>
<accession>A0A074XH27</accession>
<dbReference type="FunFam" id="3.30.465.10:FF:000031">
    <property type="entry name" value="FAD binding domain protein"/>
    <property type="match status" value="1"/>
</dbReference>
<dbReference type="Gene3D" id="3.30.465.10">
    <property type="match status" value="1"/>
</dbReference>